<evidence type="ECO:0008006" key="4">
    <source>
        <dbReference type="Google" id="ProtNLM"/>
    </source>
</evidence>
<reference evidence="2" key="1">
    <citation type="journal article" date="2021" name="Nat. Commun.">
        <title>Genomic analyses provide insights into spinach domestication and the genetic basis of agronomic traits.</title>
        <authorList>
            <person name="Cai X."/>
            <person name="Sun X."/>
            <person name="Xu C."/>
            <person name="Sun H."/>
            <person name="Wang X."/>
            <person name="Ge C."/>
            <person name="Zhang Z."/>
            <person name="Wang Q."/>
            <person name="Fei Z."/>
            <person name="Jiao C."/>
            <person name="Wang Q."/>
        </authorList>
    </citation>
    <scope>NUCLEOTIDE SEQUENCE [LARGE SCALE GENOMIC DNA]</scope>
    <source>
        <strain evidence="2">cv. Varoflay</strain>
    </source>
</reference>
<feature type="region of interest" description="Disordered" evidence="1">
    <location>
        <begin position="1"/>
        <end position="41"/>
    </location>
</feature>
<keyword evidence="2" id="KW-1185">Reference proteome</keyword>
<feature type="compositionally biased region" description="Polar residues" evidence="1">
    <location>
        <begin position="15"/>
        <end position="41"/>
    </location>
</feature>
<name>A0ABM3R900_SPIOL</name>
<reference evidence="3" key="2">
    <citation type="submission" date="2025-08" db="UniProtKB">
        <authorList>
            <consortium name="RefSeq"/>
        </authorList>
    </citation>
    <scope>IDENTIFICATION</scope>
    <source>
        <tissue evidence="3">Leaf</tissue>
    </source>
</reference>
<evidence type="ECO:0000313" key="2">
    <source>
        <dbReference type="Proteomes" id="UP000813463"/>
    </source>
</evidence>
<gene>
    <name evidence="3" type="primary">LOC110795021</name>
</gene>
<evidence type="ECO:0000256" key="1">
    <source>
        <dbReference type="SAM" id="MobiDB-lite"/>
    </source>
</evidence>
<organism evidence="2 3">
    <name type="scientific">Spinacia oleracea</name>
    <name type="common">Spinach</name>
    <dbReference type="NCBI Taxonomy" id="3562"/>
    <lineage>
        <taxon>Eukaryota</taxon>
        <taxon>Viridiplantae</taxon>
        <taxon>Streptophyta</taxon>
        <taxon>Embryophyta</taxon>
        <taxon>Tracheophyta</taxon>
        <taxon>Spermatophyta</taxon>
        <taxon>Magnoliopsida</taxon>
        <taxon>eudicotyledons</taxon>
        <taxon>Gunneridae</taxon>
        <taxon>Pentapetalae</taxon>
        <taxon>Caryophyllales</taxon>
        <taxon>Chenopodiaceae</taxon>
        <taxon>Chenopodioideae</taxon>
        <taxon>Anserineae</taxon>
        <taxon>Spinacia</taxon>
    </lineage>
</organism>
<protein>
    <recommendedName>
        <fullName evidence="4">RNA-directed RNA polymerase</fullName>
    </recommendedName>
</protein>
<accession>A0ABM3R900</accession>
<dbReference type="Proteomes" id="UP000813463">
    <property type="component" value="Chromosome 2"/>
</dbReference>
<proteinExistence type="predicted"/>
<dbReference type="RefSeq" id="XP_056692084.1">
    <property type="nucleotide sequence ID" value="XM_056836106.1"/>
</dbReference>
<evidence type="ECO:0000313" key="3">
    <source>
        <dbReference type="RefSeq" id="XP_056692084.1"/>
    </source>
</evidence>
<dbReference type="GeneID" id="110795021"/>
<sequence length="238" mass="25465">MSSANIGDVGPGSTMAYSDQNGSNSIDHSGTSQGSTANTISGDNSDNASVFSFISDKLTSIKLNLFNSSKPHKLSREFLSLEKLGFRRAFLVLSYLGGRKLEDVASVRYIKGLVSESEKLTMGSFENLVWGRYGDGIALCAEMGPSVPGSTRQDIYFCSSFQDHPQQSVFWSLFSPCRNGVPHQVDPSLSLSFSSSITQQPPIAVPDSGGFGLTALQPGILDGPLLTVSSPLQPTHYL</sequence>